<name>A0A1V2TA36_9NOCA</name>
<evidence type="ECO:0000259" key="3">
    <source>
        <dbReference type="Pfam" id="PF00823"/>
    </source>
</evidence>
<evidence type="ECO:0000313" key="4">
    <source>
        <dbReference type="EMBL" id="ONM46360.1"/>
    </source>
</evidence>
<feature type="compositionally biased region" description="Polar residues" evidence="2">
    <location>
        <begin position="235"/>
        <end position="274"/>
    </location>
</feature>
<dbReference type="Proteomes" id="UP000188836">
    <property type="component" value="Unassembled WGS sequence"/>
</dbReference>
<comment type="caution">
    <text evidence="4">The sequence shown here is derived from an EMBL/GenBank/DDBJ whole genome shotgun (WGS) entry which is preliminary data.</text>
</comment>
<reference evidence="4 5" key="1">
    <citation type="journal article" date="2016" name="Antonie Van Leeuwenhoek">
        <title>Nocardia donostiensis sp. nov., isolated from human respiratory specimens.</title>
        <authorList>
            <person name="Ercibengoa M."/>
            <person name="Bell M."/>
            <person name="Marimon J.M."/>
            <person name="Humrighouse B."/>
            <person name="Klenk H.P."/>
            <person name="Potter G."/>
            <person name="Perez-Trallero E."/>
        </authorList>
    </citation>
    <scope>NUCLEOTIDE SEQUENCE [LARGE SCALE GENOMIC DNA]</scope>
    <source>
        <strain evidence="4 5">X1655</strain>
    </source>
</reference>
<protein>
    <recommendedName>
        <fullName evidence="3">PPE domain-containing protein</fullName>
    </recommendedName>
</protein>
<dbReference type="Gene3D" id="1.20.1260.20">
    <property type="entry name" value="PPE superfamily"/>
    <property type="match status" value="1"/>
</dbReference>
<dbReference type="STRING" id="1538463.B0T36_03140"/>
<dbReference type="EMBL" id="MUMY01000026">
    <property type="protein sequence ID" value="ONM46360.1"/>
    <property type="molecule type" value="Genomic_DNA"/>
</dbReference>
<gene>
    <name evidence="4" type="ORF">B0T46_23550</name>
</gene>
<accession>A0A1V2TA36</accession>
<keyword evidence="5" id="KW-1185">Reference proteome</keyword>
<evidence type="ECO:0000313" key="5">
    <source>
        <dbReference type="Proteomes" id="UP000188836"/>
    </source>
</evidence>
<organism evidence="4 5">
    <name type="scientific">Nocardia donostiensis</name>
    <dbReference type="NCBI Taxonomy" id="1538463"/>
    <lineage>
        <taxon>Bacteria</taxon>
        <taxon>Bacillati</taxon>
        <taxon>Actinomycetota</taxon>
        <taxon>Actinomycetes</taxon>
        <taxon>Mycobacteriales</taxon>
        <taxon>Nocardiaceae</taxon>
        <taxon>Nocardia</taxon>
    </lineage>
</organism>
<evidence type="ECO:0000256" key="2">
    <source>
        <dbReference type="SAM" id="MobiDB-lite"/>
    </source>
</evidence>
<dbReference type="Pfam" id="PF00823">
    <property type="entry name" value="PPE"/>
    <property type="match status" value="1"/>
</dbReference>
<feature type="region of interest" description="Disordered" evidence="2">
    <location>
        <begin position="185"/>
        <end position="275"/>
    </location>
</feature>
<evidence type="ECO:0000256" key="1">
    <source>
        <dbReference type="ARBA" id="ARBA00010652"/>
    </source>
</evidence>
<dbReference type="AlphaFoldDB" id="A0A1V2TA36"/>
<dbReference type="RefSeq" id="WP_081512273.1">
    <property type="nucleotide sequence ID" value="NZ_MUKP01000029.1"/>
</dbReference>
<dbReference type="SUPFAM" id="SSF140459">
    <property type="entry name" value="PE/PPE dimer-like"/>
    <property type="match status" value="1"/>
</dbReference>
<proteinExistence type="inferred from homology"/>
<feature type="domain" description="PPE" evidence="3">
    <location>
        <begin position="16"/>
        <end position="180"/>
    </location>
</feature>
<comment type="similarity">
    <text evidence="1">Belongs to the mycobacterial PPE family.</text>
</comment>
<dbReference type="InterPro" id="IPR000030">
    <property type="entry name" value="PPE_dom"/>
</dbReference>
<dbReference type="OrthoDB" id="4535915at2"/>
<sequence>MVNLAPLGMIGTAFSYIAMSPLKHRLDLMAGGGDGPLRMAASGYKAMADGLRLAAEGSSGAMTNSEVSWRGEAGNKARAAFRRHADWLRQQSVVADQMAVVAEGGADAFAFADKGVPSLAELLANIARRAASASLVGAGPVIGPLAMASYQEAEAEWQMMRVRAGMVMSAYDMATSMLVAGIPESVPPPQITTGGAPSLSRDPGSHTNLINDGPTPPPPSAVDSIGPNSPVGPDSTGSPDVGQSTPDSVQTPSEVGQSPTDVVQSPSEAGQSVADQGMSELERAMQPFDQSASDFGGYNGEGHELLGQEHLLGTSPYSTTLAGMTGGMGSMVALGMVGGGLGSMSGAATGFRMPANWTPGTGTAFGAGTGTTTSAPVGNSAPRRGVSAPTARMRRRRKEEENDKPGKVFVPGEAYEVPVLERPPAIGVIEYDDDDQREDEAPEELLVGVLDRFDEETEPAITERPR</sequence>
<dbReference type="InterPro" id="IPR038332">
    <property type="entry name" value="PPE_sf"/>
</dbReference>
<feature type="region of interest" description="Disordered" evidence="2">
    <location>
        <begin position="363"/>
        <end position="412"/>
    </location>
</feature>